<evidence type="ECO:0000256" key="1">
    <source>
        <dbReference type="ARBA" id="ARBA00008857"/>
    </source>
</evidence>
<evidence type="ECO:0000259" key="7">
    <source>
        <dbReference type="PROSITE" id="PS51898"/>
    </source>
</evidence>
<feature type="domain" description="Tyr recombinase" evidence="7">
    <location>
        <begin position="215"/>
        <end position="423"/>
    </location>
</feature>
<dbReference type="Pfam" id="PF14657">
    <property type="entry name" value="Arm-DNA-bind_4"/>
    <property type="match status" value="1"/>
</dbReference>
<evidence type="ECO:0000256" key="4">
    <source>
        <dbReference type="ARBA" id="ARBA00023172"/>
    </source>
</evidence>
<evidence type="ECO:0000313" key="10">
    <source>
        <dbReference type="Proteomes" id="UP000077355"/>
    </source>
</evidence>
<dbReference type="SUPFAM" id="SSF56349">
    <property type="entry name" value="DNA breaking-rejoining enzymes"/>
    <property type="match status" value="1"/>
</dbReference>
<comment type="caution">
    <text evidence="9">The sequence shown here is derived from an EMBL/GenBank/DDBJ whole genome shotgun (WGS) entry which is preliminary data.</text>
</comment>
<dbReference type="InterPro" id="IPR004107">
    <property type="entry name" value="Integrase_SAM-like_N"/>
</dbReference>
<dbReference type="InterPro" id="IPR028259">
    <property type="entry name" value="AP2-like_int_N"/>
</dbReference>
<organism evidence="9 10">
    <name type="scientific">Paenibacillus antarcticus</name>
    <dbReference type="NCBI Taxonomy" id="253703"/>
    <lineage>
        <taxon>Bacteria</taxon>
        <taxon>Bacillati</taxon>
        <taxon>Bacillota</taxon>
        <taxon>Bacilli</taxon>
        <taxon>Bacillales</taxon>
        <taxon>Paenibacillaceae</taxon>
        <taxon>Paenibacillus</taxon>
    </lineage>
</organism>
<name>A0A168R2J1_9BACL</name>
<evidence type="ECO:0000259" key="8">
    <source>
        <dbReference type="PROSITE" id="PS51900"/>
    </source>
</evidence>
<keyword evidence="10" id="KW-1185">Reference proteome</keyword>
<evidence type="ECO:0000256" key="6">
    <source>
        <dbReference type="SAM" id="Coils"/>
    </source>
</evidence>
<dbReference type="Proteomes" id="UP000077355">
    <property type="component" value="Unassembled WGS sequence"/>
</dbReference>
<evidence type="ECO:0000313" key="9">
    <source>
        <dbReference type="EMBL" id="OAB48506.1"/>
    </source>
</evidence>
<dbReference type="CDD" id="cd01189">
    <property type="entry name" value="INT_ICEBs1_C_like"/>
    <property type="match status" value="1"/>
</dbReference>
<dbReference type="InterPro" id="IPR010998">
    <property type="entry name" value="Integrase_recombinase_N"/>
</dbReference>
<feature type="domain" description="Core-binding (CB)" evidence="8">
    <location>
        <begin position="77"/>
        <end position="185"/>
    </location>
</feature>
<comment type="similarity">
    <text evidence="1">Belongs to the 'phage' integrase family.</text>
</comment>
<sequence>MASFRQNNCKCIKTETNKRCKCGAAWSYRIRAGVDPKTGKRKLIERGGFRTKKEAEIAAAAAELEVHSGSFIEEKKITFEDFAKEWYSIYMGTGKVKISTGRVRLHEIGRLNHFFAKIPLKDITRRQYQNALNKLKEEKVKKKEITTKKTEETVKKADGEIVKGYSENTIDGVHRTGRMIFKKAIEMEIIKNDPTSYAVVPRTQKTVEQLESEKQIVKYLEKEELSTFLGAAKDFGLEYDYVTFMLLAYTGMRAGELCALKWSDINFDDRTISITKTLYNPTNNTLKYTLLTPKTKSSVRTIEIDNVLCEVLNNHRVAQKELYMRNRKTYHNKDFIIVKTNENYAGYPEQIKKIEIRMLRLLKLCELNTDLTPHSLRHTHTSLLAEVKVTLEAIMERLGHQDDETTRNVYLHVTKTQKKEAAHKFSQLMQSLSP</sequence>
<dbReference type="InterPro" id="IPR013762">
    <property type="entry name" value="Integrase-like_cat_sf"/>
</dbReference>
<keyword evidence="4" id="KW-0233">DNA recombination</keyword>
<protein>
    <submittedName>
        <fullName evidence="9">Integrase</fullName>
    </submittedName>
</protein>
<dbReference type="Pfam" id="PF00589">
    <property type="entry name" value="Phage_integrase"/>
    <property type="match status" value="1"/>
</dbReference>
<dbReference type="GO" id="GO:0015074">
    <property type="term" value="P:DNA integration"/>
    <property type="evidence" value="ECO:0007669"/>
    <property type="project" value="UniProtKB-KW"/>
</dbReference>
<dbReference type="InterPro" id="IPR002104">
    <property type="entry name" value="Integrase_catalytic"/>
</dbReference>
<dbReference type="InterPro" id="IPR050090">
    <property type="entry name" value="Tyrosine_recombinase_XerCD"/>
</dbReference>
<keyword evidence="3 5" id="KW-0238">DNA-binding</keyword>
<dbReference type="InterPro" id="IPR011010">
    <property type="entry name" value="DNA_brk_join_enz"/>
</dbReference>
<feature type="coiled-coil region" evidence="6">
    <location>
        <begin position="121"/>
        <end position="148"/>
    </location>
</feature>
<dbReference type="OrthoDB" id="9803188at2"/>
<dbReference type="AlphaFoldDB" id="A0A168R2J1"/>
<keyword evidence="2" id="KW-0229">DNA integration</keyword>
<keyword evidence="6" id="KW-0175">Coiled coil</keyword>
<dbReference type="Pfam" id="PF14659">
    <property type="entry name" value="Phage_int_SAM_3"/>
    <property type="match status" value="1"/>
</dbReference>
<dbReference type="GO" id="GO:0006310">
    <property type="term" value="P:DNA recombination"/>
    <property type="evidence" value="ECO:0007669"/>
    <property type="project" value="UniProtKB-KW"/>
</dbReference>
<dbReference type="Gene3D" id="1.10.150.130">
    <property type="match status" value="1"/>
</dbReference>
<dbReference type="PANTHER" id="PTHR30349">
    <property type="entry name" value="PHAGE INTEGRASE-RELATED"/>
    <property type="match status" value="1"/>
</dbReference>
<dbReference type="PROSITE" id="PS51900">
    <property type="entry name" value="CB"/>
    <property type="match status" value="1"/>
</dbReference>
<dbReference type="EMBL" id="LVJI01000001">
    <property type="protein sequence ID" value="OAB48506.1"/>
    <property type="molecule type" value="Genomic_DNA"/>
</dbReference>
<dbReference type="PANTHER" id="PTHR30349:SF64">
    <property type="entry name" value="PROPHAGE INTEGRASE INTD-RELATED"/>
    <property type="match status" value="1"/>
</dbReference>
<evidence type="ECO:0000256" key="5">
    <source>
        <dbReference type="PROSITE-ProRule" id="PRU01248"/>
    </source>
</evidence>
<evidence type="ECO:0000256" key="2">
    <source>
        <dbReference type="ARBA" id="ARBA00022908"/>
    </source>
</evidence>
<dbReference type="Gene3D" id="1.10.443.10">
    <property type="entry name" value="Intergrase catalytic core"/>
    <property type="match status" value="1"/>
</dbReference>
<dbReference type="InterPro" id="IPR044068">
    <property type="entry name" value="CB"/>
</dbReference>
<proteinExistence type="inferred from homology"/>
<dbReference type="RefSeq" id="WP_068646163.1">
    <property type="nucleotide sequence ID" value="NZ_CP043611.1"/>
</dbReference>
<gene>
    <name evidence="9" type="ORF">PBAT_02410</name>
</gene>
<evidence type="ECO:0000256" key="3">
    <source>
        <dbReference type="ARBA" id="ARBA00023125"/>
    </source>
</evidence>
<reference evidence="9 10" key="1">
    <citation type="submission" date="2016-03" db="EMBL/GenBank/DDBJ databases">
        <title>Draft genome sequence of Paenibacillus antarcticus CECT 5836.</title>
        <authorList>
            <person name="Shin S.-K."/>
            <person name="Yi H."/>
        </authorList>
    </citation>
    <scope>NUCLEOTIDE SEQUENCE [LARGE SCALE GENOMIC DNA]</scope>
    <source>
        <strain evidence="9 10">CECT 5836</strain>
    </source>
</reference>
<dbReference type="GO" id="GO:0003677">
    <property type="term" value="F:DNA binding"/>
    <property type="evidence" value="ECO:0007669"/>
    <property type="project" value="UniProtKB-UniRule"/>
</dbReference>
<dbReference type="PROSITE" id="PS51898">
    <property type="entry name" value="TYR_RECOMBINASE"/>
    <property type="match status" value="1"/>
</dbReference>
<accession>A0A168R2J1</accession>